<evidence type="ECO:0000256" key="4">
    <source>
        <dbReference type="ARBA" id="ARBA00004906"/>
    </source>
</evidence>
<dbReference type="Pfam" id="PF00097">
    <property type="entry name" value="zf-C3HC4"/>
    <property type="match status" value="1"/>
</dbReference>
<feature type="domain" description="RING-type" evidence="15">
    <location>
        <begin position="1"/>
        <end position="208"/>
    </location>
</feature>
<dbReference type="EC" id="2.3.2.31" evidence="6"/>
<dbReference type="InterPro" id="IPR044066">
    <property type="entry name" value="TRIAD_supradom"/>
</dbReference>
<dbReference type="PROSITE" id="PS00518">
    <property type="entry name" value="ZF_RING_1"/>
    <property type="match status" value="1"/>
</dbReference>
<keyword evidence="12" id="KW-0862">Zinc</keyword>
<evidence type="ECO:0000256" key="10">
    <source>
        <dbReference type="ARBA" id="ARBA00022771"/>
    </source>
</evidence>
<protein>
    <recommendedName>
        <fullName evidence="6">RBR-type E3 ubiquitin transferase</fullName>
        <ecNumber evidence="6">2.3.2.31</ecNumber>
    </recommendedName>
</protein>
<comment type="pathway">
    <text evidence="4">Protein modification; protein ubiquitination.</text>
</comment>
<dbReference type="InterPro" id="IPR001841">
    <property type="entry name" value="Znf_RING"/>
</dbReference>
<evidence type="ECO:0000256" key="5">
    <source>
        <dbReference type="ARBA" id="ARBA00005884"/>
    </source>
</evidence>
<dbReference type="PANTHER" id="PTHR11685">
    <property type="entry name" value="RBR FAMILY RING FINGER AND IBR DOMAIN-CONTAINING"/>
    <property type="match status" value="1"/>
</dbReference>
<dbReference type="AlphaFoldDB" id="A0A5A7UU31"/>
<dbReference type="Pfam" id="PF01485">
    <property type="entry name" value="IBR"/>
    <property type="match status" value="2"/>
</dbReference>
<comment type="similarity">
    <text evidence="5">Belongs to the RBR family. Ariadne subfamily.</text>
</comment>
<dbReference type="PROSITE" id="PS50089">
    <property type="entry name" value="ZF_RING_2"/>
    <property type="match status" value="1"/>
</dbReference>
<evidence type="ECO:0000256" key="9">
    <source>
        <dbReference type="ARBA" id="ARBA00022737"/>
    </source>
</evidence>
<evidence type="ECO:0000256" key="2">
    <source>
        <dbReference type="ARBA" id="ARBA00001947"/>
    </source>
</evidence>
<dbReference type="Gene3D" id="1.20.120.1750">
    <property type="match status" value="1"/>
</dbReference>
<evidence type="ECO:0000313" key="17">
    <source>
        <dbReference type="Proteomes" id="UP000321393"/>
    </source>
</evidence>
<keyword evidence="7" id="KW-0808">Transferase</keyword>
<dbReference type="InterPro" id="IPR018957">
    <property type="entry name" value="Znf_C3HC4_RING-type"/>
</dbReference>
<proteinExistence type="inferred from homology"/>
<feature type="domain" description="RING-type" evidence="14">
    <location>
        <begin position="5"/>
        <end position="49"/>
    </location>
</feature>
<accession>A0A5A7UU31</accession>
<sequence>MKKLCEICLEYKEEGNMFEIKTCLHSFCRDCVIKHVSTKIGDGYSSVSCLTLNCSSIIDFHSCWTMLPNETAEKWNKALCEVVYREEEKVVCPFKDCSVGMIVERDAKIRDCECPLCHRLFCGTCRVPWHEGVTCEDYKRLYKYEDGRDEILMKKLASQMKWMKCPKCQFFVEKVSGCLHITCRCRFEFCYACGSAWSSTHGGCLPYY</sequence>
<keyword evidence="9" id="KW-0677">Repeat</keyword>
<dbReference type="PROSITE" id="PS51873">
    <property type="entry name" value="TRIAD"/>
    <property type="match status" value="1"/>
</dbReference>
<comment type="catalytic activity">
    <reaction evidence="1">
        <text>[E2 ubiquitin-conjugating enzyme]-S-ubiquitinyl-L-cysteine + [acceptor protein]-L-lysine = [E2 ubiquitin-conjugating enzyme]-L-cysteine + [acceptor protein]-N(6)-ubiquitinyl-L-lysine.</text>
        <dbReference type="EC" id="2.3.2.31"/>
    </reaction>
</comment>
<organism evidence="16 17">
    <name type="scientific">Cucumis melo var. makuwa</name>
    <name type="common">Oriental melon</name>
    <dbReference type="NCBI Taxonomy" id="1194695"/>
    <lineage>
        <taxon>Eukaryota</taxon>
        <taxon>Viridiplantae</taxon>
        <taxon>Streptophyta</taxon>
        <taxon>Embryophyta</taxon>
        <taxon>Tracheophyta</taxon>
        <taxon>Spermatophyta</taxon>
        <taxon>Magnoliopsida</taxon>
        <taxon>eudicotyledons</taxon>
        <taxon>Gunneridae</taxon>
        <taxon>Pentapetalae</taxon>
        <taxon>rosids</taxon>
        <taxon>fabids</taxon>
        <taxon>Cucurbitales</taxon>
        <taxon>Cucurbitaceae</taxon>
        <taxon>Benincaseae</taxon>
        <taxon>Cucumis</taxon>
    </lineage>
</organism>
<evidence type="ECO:0000256" key="1">
    <source>
        <dbReference type="ARBA" id="ARBA00001798"/>
    </source>
</evidence>
<dbReference type="InterPro" id="IPR013083">
    <property type="entry name" value="Znf_RING/FYVE/PHD"/>
</dbReference>
<evidence type="ECO:0000256" key="6">
    <source>
        <dbReference type="ARBA" id="ARBA00012251"/>
    </source>
</evidence>
<dbReference type="InterPro" id="IPR017907">
    <property type="entry name" value="Znf_RING_CS"/>
</dbReference>
<evidence type="ECO:0000259" key="14">
    <source>
        <dbReference type="PROSITE" id="PS50089"/>
    </source>
</evidence>
<dbReference type="EMBL" id="SSTE01006676">
    <property type="protein sequence ID" value="KAA0058684.1"/>
    <property type="molecule type" value="Genomic_DNA"/>
</dbReference>
<gene>
    <name evidence="16" type="ORF">E6C27_scaffold339G001540</name>
</gene>
<evidence type="ECO:0000313" key="16">
    <source>
        <dbReference type="EMBL" id="KAA0058684.1"/>
    </source>
</evidence>
<dbReference type="InterPro" id="IPR002867">
    <property type="entry name" value="IBR_dom"/>
</dbReference>
<dbReference type="InterPro" id="IPR031127">
    <property type="entry name" value="E3_UB_ligase_RBR"/>
</dbReference>
<dbReference type="Gene3D" id="2.20.25.20">
    <property type="match status" value="1"/>
</dbReference>
<comment type="caution">
    <text evidence="16">The sequence shown here is derived from an EMBL/GenBank/DDBJ whole genome shotgun (WGS) entry which is preliminary data.</text>
</comment>
<dbReference type="STRING" id="1194695.A0A5A7UU31"/>
<dbReference type="Proteomes" id="UP000321393">
    <property type="component" value="Unassembled WGS sequence"/>
</dbReference>
<evidence type="ECO:0000256" key="7">
    <source>
        <dbReference type="ARBA" id="ARBA00022679"/>
    </source>
</evidence>
<keyword evidence="11" id="KW-0833">Ubl conjugation pathway</keyword>
<comment type="function">
    <text evidence="3">Might act as an E3 ubiquitin-protein ligase, or as part of E3 complex, which accepts ubiquitin from specific E2 ubiquitin-conjugating enzymes and then transfers it to substrates.</text>
</comment>
<keyword evidence="8" id="KW-0479">Metal-binding</keyword>
<name>A0A5A7UU31_CUCMM</name>
<dbReference type="Gene3D" id="3.30.40.10">
    <property type="entry name" value="Zinc/RING finger domain, C3HC4 (zinc finger)"/>
    <property type="match status" value="1"/>
</dbReference>
<evidence type="ECO:0000256" key="11">
    <source>
        <dbReference type="ARBA" id="ARBA00022786"/>
    </source>
</evidence>
<evidence type="ECO:0000256" key="3">
    <source>
        <dbReference type="ARBA" id="ARBA00003976"/>
    </source>
</evidence>
<dbReference type="SMART" id="SM00647">
    <property type="entry name" value="IBR"/>
    <property type="match status" value="2"/>
</dbReference>
<reference evidence="16 17" key="1">
    <citation type="submission" date="2019-08" db="EMBL/GenBank/DDBJ databases">
        <title>Draft genome sequences of two oriental melons (Cucumis melo L. var makuwa).</title>
        <authorList>
            <person name="Kwon S.-Y."/>
        </authorList>
    </citation>
    <scope>NUCLEOTIDE SEQUENCE [LARGE SCALE GENOMIC DNA]</scope>
    <source>
        <strain evidence="17">cv. SW 3</strain>
        <tissue evidence="16">Leaf</tissue>
    </source>
</reference>
<dbReference type="UniPathway" id="UPA00143"/>
<evidence type="ECO:0000259" key="15">
    <source>
        <dbReference type="PROSITE" id="PS51873"/>
    </source>
</evidence>
<keyword evidence="10 13" id="KW-0863">Zinc-finger</keyword>
<evidence type="ECO:0000256" key="13">
    <source>
        <dbReference type="PROSITE-ProRule" id="PRU00175"/>
    </source>
</evidence>
<dbReference type="GO" id="GO:0061630">
    <property type="term" value="F:ubiquitin protein ligase activity"/>
    <property type="evidence" value="ECO:0007669"/>
    <property type="project" value="UniProtKB-EC"/>
</dbReference>
<dbReference type="SUPFAM" id="SSF57850">
    <property type="entry name" value="RING/U-box"/>
    <property type="match status" value="3"/>
</dbReference>
<evidence type="ECO:0000256" key="8">
    <source>
        <dbReference type="ARBA" id="ARBA00022723"/>
    </source>
</evidence>
<evidence type="ECO:0000256" key="12">
    <source>
        <dbReference type="ARBA" id="ARBA00022833"/>
    </source>
</evidence>
<comment type="cofactor">
    <cofactor evidence="2">
        <name>Zn(2+)</name>
        <dbReference type="ChEBI" id="CHEBI:29105"/>
    </cofactor>
</comment>
<dbReference type="GO" id="GO:0016567">
    <property type="term" value="P:protein ubiquitination"/>
    <property type="evidence" value="ECO:0007669"/>
    <property type="project" value="UniProtKB-UniPathway"/>
</dbReference>
<dbReference type="OrthoDB" id="10009520at2759"/>
<dbReference type="CDD" id="cd22584">
    <property type="entry name" value="Rcat_RBR_unk"/>
    <property type="match status" value="1"/>
</dbReference>
<dbReference type="GO" id="GO:0008270">
    <property type="term" value="F:zinc ion binding"/>
    <property type="evidence" value="ECO:0007669"/>
    <property type="project" value="UniProtKB-KW"/>
</dbReference>
<dbReference type="FunFam" id="3.30.40.10:FF:000230">
    <property type="entry name" value="RBR-type E3 ubiquitin transferase"/>
    <property type="match status" value="1"/>
</dbReference>